<gene>
    <name evidence="2" type="ORF">RM780_04065</name>
</gene>
<reference evidence="3" key="1">
    <citation type="submission" date="2023-07" db="EMBL/GenBank/DDBJ databases">
        <title>30 novel species of actinomycetes from the DSMZ collection.</title>
        <authorList>
            <person name="Nouioui I."/>
        </authorList>
    </citation>
    <scope>NUCLEOTIDE SEQUENCE [LARGE SCALE GENOMIC DNA]</scope>
    <source>
        <strain evidence="3">DSM 44917</strain>
    </source>
</reference>
<comment type="caution">
    <text evidence="2">The sequence shown here is derived from an EMBL/GenBank/DDBJ whole genome shotgun (WGS) entry which is preliminary data.</text>
</comment>
<name>A0ABU2L3K7_9ACTN</name>
<sequence length="90" mass="9529">MTSNFPTPDDVTTVVRTAGTYARDLAERVVFTFLATAAGLFVAAEPADMFEVGFWQGVGTASFAAVVSLVKGLIARFRGDRNSASLAPRV</sequence>
<keyword evidence="1" id="KW-0472">Membrane</keyword>
<protein>
    <recommendedName>
        <fullName evidence="4">Holin</fullName>
    </recommendedName>
</protein>
<keyword evidence="3" id="KW-1185">Reference proteome</keyword>
<feature type="transmembrane region" description="Helical" evidence="1">
    <location>
        <begin position="29"/>
        <end position="47"/>
    </location>
</feature>
<feature type="transmembrane region" description="Helical" evidence="1">
    <location>
        <begin position="53"/>
        <end position="74"/>
    </location>
</feature>
<dbReference type="RefSeq" id="WP_311629057.1">
    <property type="nucleotide sequence ID" value="NZ_JAVREN010000004.1"/>
</dbReference>
<evidence type="ECO:0000313" key="2">
    <source>
        <dbReference type="EMBL" id="MDT0306138.1"/>
    </source>
</evidence>
<accession>A0ABU2L3K7</accession>
<evidence type="ECO:0008006" key="4">
    <source>
        <dbReference type="Google" id="ProtNLM"/>
    </source>
</evidence>
<keyword evidence="1" id="KW-1133">Transmembrane helix</keyword>
<keyword evidence="1" id="KW-0812">Transmembrane</keyword>
<dbReference type="EMBL" id="JAVREN010000004">
    <property type="protein sequence ID" value="MDT0306138.1"/>
    <property type="molecule type" value="Genomic_DNA"/>
</dbReference>
<evidence type="ECO:0000256" key="1">
    <source>
        <dbReference type="SAM" id="Phobius"/>
    </source>
</evidence>
<organism evidence="2 3">
    <name type="scientific">Streptomyces boetiae</name>
    <dbReference type="NCBI Taxonomy" id="3075541"/>
    <lineage>
        <taxon>Bacteria</taxon>
        <taxon>Bacillati</taxon>
        <taxon>Actinomycetota</taxon>
        <taxon>Actinomycetes</taxon>
        <taxon>Kitasatosporales</taxon>
        <taxon>Streptomycetaceae</taxon>
        <taxon>Streptomyces</taxon>
    </lineage>
</organism>
<proteinExistence type="predicted"/>
<dbReference type="Proteomes" id="UP001183388">
    <property type="component" value="Unassembled WGS sequence"/>
</dbReference>
<evidence type="ECO:0000313" key="3">
    <source>
        <dbReference type="Proteomes" id="UP001183388"/>
    </source>
</evidence>